<evidence type="ECO:0000313" key="2">
    <source>
        <dbReference type="EMBL" id="QFZ20788.1"/>
    </source>
</evidence>
<evidence type="ECO:0000313" key="3">
    <source>
        <dbReference type="Proteomes" id="UP000325787"/>
    </source>
</evidence>
<reference evidence="3" key="1">
    <citation type="journal article" date="2021" name="Curr. Microbiol.">
        <title>Complete genome of nocamycin-producing strain Saccharothrix syringae NRRL B-16468 reveals the biosynthetic potential for secondary metabolites.</title>
        <authorList>
            <person name="Mo X."/>
            <person name="Yang S."/>
        </authorList>
    </citation>
    <scope>NUCLEOTIDE SEQUENCE [LARGE SCALE GENOMIC DNA]</scope>
    <source>
        <strain evidence="3">ATCC 51364 / DSM 43886 / JCM 6844 / KCTC 9398 / NBRC 14523 / NRRL B-16468 / INA 2240</strain>
    </source>
</reference>
<gene>
    <name evidence="2" type="ORF">EKG83_28375</name>
</gene>
<keyword evidence="3" id="KW-1185">Reference proteome</keyword>
<accession>A0A5Q0H3K0</accession>
<evidence type="ECO:0000256" key="1">
    <source>
        <dbReference type="SAM" id="SignalP"/>
    </source>
</evidence>
<dbReference type="AlphaFoldDB" id="A0A5Q0H3K0"/>
<name>A0A5Q0H3K0_SACSY</name>
<organism evidence="2 3">
    <name type="scientific">Saccharothrix syringae</name>
    <name type="common">Nocardiopsis syringae</name>
    <dbReference type="NCBI Taxonomy" id="103733"/>
    <lineage>
        <taxon>Bacteria</taxon>
        <taxon>Bacillati</taxon>
        <taxon>Actinomycetota</taxon>
        <taxon>Actinomycetes</taxon>
        <taxon>Pseudonocardiales</taxon>
        <taxon>Pseudonocardiaceae</taxon>
        <taxon>Saccharothrix</taxon>
    </lineage>
</organism>
<proteinExistence type="predicted"/>
<feature type="chain" id="PRO_5024887308" description="Carboxypeptidase regulatory-like domain-containing protein" evidence="1">
    <location>
        <begin position="28"/>
        <end position="240"/>
    </location>
</feature>
<keyword evidence="1" id="KW-0732">Signal</keyword>
<dbReference type="RefSeq" id="WP_033428849.1">
    <property type="nucleotide sequence ID" value="NZ_CP034550.1"/>
</dbReference>
<dbReference type="EMBL" id="CP034550">
    <property type="protein sequence ID" value="QFZ20788.1"/>
    <property type="molecule type" value="Genomic_DNA"/>
</dbReference>
<protein>
    <recommendedName>
        <fullName evidence="4">Carboxypeptidase regulatory-like domain-containing protein</fullName>
    </recommendedName>
</protein>
<evidence type="ECO:0008006" key="4">
    <source>
        <dbReference type="Google" id="ProtNLM"/>
    </source>
</evidence>
<dbReference type="OrthoDB" id="3447380at2"/>
<feature type="signal peptide" evidence="1">
    <location>
        <begin position="1"/>
        <end position="27"/>
    </location>
</feature>
<dbReference type="Proteomes" id="UP000325787">
    <property type="component" value="Chromosome"/>
</dbReference>
<sequence>MTRFRKFATAALGALVVTTLATAPAVADSPVPTQLTASVDTMAVDVGQEITVTGRITRQGESGPVGVPGGRVVISLCGGLACSTLSPWMNTEVYASMGGYFTKRFAPPRTGFLLVQFVPSAAEADLLPSSTTTPQISVFQESIHGLSAVVREADGRVQVSGMIGFPAEVVPPSGLVARIEFSADGVAWTTLATTGVRQLRWGYYLYTVYVVQPASGYWRGVYDGHPTSAKPATSQVVHLV</sequence>
<dbReference type="KEGG" id="ssyi:EKG83_28375"/>